<dbReference type="Proteomes" id="UP001357485">
    <property type="component" value="Unassembled WGS sequence"/>
</dbReference>
<evidence type="ECO:0000313" key="3">
    <source>
        <dbReference type="Proteomes" id="UP001357485"/>
    </source>
</evidence>
<dbReference type="EMBL" id="JAVRRA010000961">
    <property type="protein sequence ID" value="KAK5282694.1"/>
    <property type="molecule type" value="Genomic_DNA"/>
</dbReference>
<reference evidence="2 3" key="1">
    <citation type="submission" date="2023-08" db="EMBL/GenBank/DDBJ databases">
        <title>Black Yeasts Isolated from many extreme environments.</title>
        <authorList>
            <person name="Coleine C."/>
            <person name="Stajich J.E."/>
            <person name="Selbmann L."/>
        </authorList>
    </citation>
    <scope>NUCLEOTIDE SEQUENCE [LARGE SCALE GENOMIC DNA]</scope>
    <source>
        <strain evidence="2 3">CCFEE 536</strain>
    </source>
</reference>
<accession>A0ABR0M6W7</accession>
<feature type="non-terminal residue" evidence="2">
    <location>
        <position position="1"/>
    </location>
</feature>
<comment type="caution">
    <text evidence="2">The sequence shown here is derived from an EMBL/GenBank/DDBJ whole genome shotgun (WGS) entry which is preliminary data.</text>
</comment>
<evidence type="ECO:0000256" key="1">
    <source>
        <dbReference type="SAM" id="MobiDB-lite"/>
    </source>
</evidence>
<name>A0ABR0M6W7_9PEZI</name>
<keyword evidence="3" id="KW-1185">Reference proteome</keyword>
<proteinExistence type="predicted"/>
<sequence>SERQRLLGRLDLSNTAHGSSKPLEIEAHTGCSFSLTQLEVPAHNAADEAETTCVPSSSPLLTWATPCLPITPDEVPSTAEQEAATAVESEQDIGDAAWLVVESEFATSLPSQYAEAKSSDANVEDEEERADRTLTPEPVPVESFSRYRYSDVKGSEDLLLIPDSESEAESLADEDMDVVRKKLDLGRFAFVAR</sequence>
<feature type="region of interest" description="Disordered" evidence="1">
    <location>
        <begin position="111"/>
        <end position="135"/>
    </location>
</feature>
<organism evidence="2 3">
    <name type="scientific">Cryomyces antarcticus</name>
    <dbReference type="NCBI Taxonomy" id="329879"/>
    <lineage>
        <taxon>Eukaryota</taxon>
        <taxon>Fungi</taxon>
        <taxon>Dikarya</taxon>
        <taxon>Ascomycota</taxon>
        <taxon>Pezizomycotina</taxon>
        <taxon>Dothideomycetes</taxon>
        <taxon>Dothideomycetes incertae sedis</taxon>
        <taxon>Cryomyces</taxon>
    </lineage>
</organism>
<gene>
    <name evidence="2" type="ORF">LTR16_005720</name>
</gene>
<evidence type="ECO:0000313" key="2">
    <source>
        <dbReference type="EMBL" id="KAK5282694.1"/>
    </source>
</evidence>
<protein>
    <submittedName>
        <fullName evidence="2">Uncharacterized protein</fullName>
    </submittedName>
</protein>